<proteinExistence type="predicted"/>
<dbReference type="SUPFAM" id="SSF51735">
    <property type="entry name" value="NAD(P)-binding Rossmann-fold domains"/>
    <property type="match status" value="1"/>
</dbReference>
<sequence>MKDKINVAVIGLGSWGECHIEAYRSLPHVEVVALCDIRQERLAEIGARYQVEGLYTNSNELLERDDIDLVSIATSEEDHLQAALRALSTGKHVLVEKPVSTKLGEAEAMWKIAIENKRFIWPGHVARFEPRYAEIKRAITSERIGKPQSMYFRKARPKEMFGHYNQTHTVYLSMVHDIDLAIWYSDNRVKSVKAYGKWLTGTVSPDILWSCLEFHDGTLAFLQCNWMTPESAGLILNDSVEVIGSSGTAHFENRGAGFEIWSDTSPFSPALTSYLNLSELVDDALRDQLQYVCSCVSMQKEPSYTSFPDAIHGIEVANAIVLSASTGKEIEL</sequence>
<dbReference type="InterPro" id="IPR036291">
    <property type="entry name" value="NAD(P)-bd_dom_sf"/>
</dbReference>
<feature type="domain" description="Gfo/Idh/MocA-like oxidoreductase N-terminal" evidence="1">
    <location>
        <begin position="5"/>
        <end position="124"/>
    </location>
</feature>
<protein>
    <submittedName>
        <fullName evidence="3">Gfo/Idh/MocA family oxidoreductase</fullName>
    </submittedName>
</protein>
<dbReference type="Gene3D" id="3.30.360.10">
    <property type="entry name" value="Dihydrodipicolinate Reductase, domain 2"/>
    <property type="match status" value="1"/>
</dbReference>
<gene>
    <name evidence="3" type="ORF">QJS35_29645</name>
</gene>
<dbReference type="InterPro" id="IPR051450">
    <property type="entry name" value="Gfo/Idh/MocA_Oxidoreductases"/>
</dbReference>
<dbReference type="SUPFAM" id="SSF55347">
    <property type="entry name" value="Glyceraldehyde-3-phosphate dehydrogenase-like, C-terminal domain"/>
    <property type="match status" value="1"/>
</dbReference>
<dbReference type="Gene3D" id="3.40.50.720">
    <property type="entry name" value="NAD(P)-binding Rossmann-like Domain"/>
    <property type="match status" value="1"/>
</dbReference>
<dbReference type="Proteomes" id="UP001493487">
    <property type="component" value="Unassembled WGS sequence"/>
</dbReference>
<dbReference type="Pfam" id="PF22725">
    <property type="entry name" value="GFO_IDH_MocA_C3"/>
    <property type="match status" value="1"/>
</dbReference>
<reference evidence="3 4" key="1">
    <citation type="journal article" date="2023" name="Genome Announc.">
        <title>Pan-Genome Analyses of the Genus Cohnella and Proposal of the Novel Species Cohnella silvisoli sp. nov., Isolated from Forest Soil.</title>
        <authorList>
            <person name="Wang C."/>
            <person name="Mao L."/>
            <person name="Bao G."/>
            <person name="Zhu H."/>
        </authorList>
    </citation>
    <scope>NUCLEOTIDE SEQUENCE [LARGE SCALE GENOMIC DNA]</scope>
    <source>
        <strain evidence="3 4">NL03-T5-1</strain>
    </source>
</reference>
<feature type="domain" description="GFO/IDH/MocA-like oxidoreductase" evidence="2">
    <location>
        <begin position="132"/>
        <end position="249"/>
    </location>
</feature>
<evidence type="ECO:0000259" key="1">
    <source>
        <dbReference type="Pfam" id="PF01408"/>
    </source>
</evidence>
<dbReference type="PANTHER" id="PTHR43377">
    <property type="entry name" value="BILIVERDIN REDUCTASE A"/>
    <property type="match status" value="1"/>
</dbReference>
<dbReference type="InterPro" id="IPR055170">
    <property type="entry name" value="GFO_IDH_MocA-like_dom"/>
</dbReference>
<dbReference type="InterPro" id="IPR000683">
    <property type="entry name" value="Gfo/Idh/MocA-like_OxRdtase_N"/>
</dbReference>
<evidence type="ECO:0000313" key="4">
    <source>
        <dbReference type="Proteomes" id="UP001493487"/>
    </source>
</evidence>
<evidence type="ECO:0000313" key="3">
    <source>
        <dbReference type="EMBL" id="MEQ4486545.1"/>
    </source>
</evidence>
<dbReference type="EMBL" id="JASKHM010000022">
    <property type="protein sequence ID" value="MEQ4486545.1"/>
    <property type="molecule type" value="Genomic_DNA"/>
</dbReference>
<dbReference type="PANTHER" id="PTHR43377:SF1">
    <property type="entry name" value="BILIVERDIN REDUCTASE A"/>
    <property type="match status" value="1"/>
</dbReference>
<dbReference type="Pfam" id="PF01408">
    <property type="entry name" value="GFO_IDH_MocA"/>
    <property type="match status" value="1"/>
</dbReference>
<evidence type="ECO:0000259" key="2">
    <source>
        <dbReference type="Pfam" id="PF22725"/>
    </source>
</evidence>
<organism evidence="3 4">
    <name type="scientific">Cohnella silvisoli</name>
    <dbReference type="NCBI Taxonomy" id="2873699"/>
    <lineage>
        <taxon>Bacteria</taxon>
        <taxon>Bacillati</taxon>
        <taxon>Bacillota</taxon>
        <taxon>Bacilli</taxon>
        <taxon>Bacillales</taxon>
        <taxon>Paenibacillaceae</taxon>
        <taxon>Cohnella</taxon>
    </lineage>
</organism>
<accession>A0ABV1L2H2</accession>
<keyword evidence="4" id="KW-1185">Reference proteome</keyword>
<comment type="caution">
    <text evidence="3">The sequence shown here is derived from an EMBL/GenBank/DDBJ whole genome shotgun (WGS) entry which is preliminary data.</text>
</comment>
<dbReference type="RefSeq" id="WP_232184569.1">
    <property type="nucleotide sequence ID" value="NZ_JAIOAP010000003.1"/>
</dbReference>
<name>A0ABV1L2H2_9BACL</name>